<gene>
    <name evidence="2" type="ORF">F7725_014906</name>
</gene>
<accession>A0A7J5YI26</accession>
<feature type="region of interest" description="Disordered" evidence="1">
    <location>
        <begin position="273"/>
        <end position="295"/>
    </location>
</feature>
<dbReference type="AlphaFoldDB" id="A0A7J5YI26"/>
<feature type="compositionally biased region" description="Low complexity" evidence="1">
    <location>
        <begin position="277"/>
        <end position="288"/>
    </location>
</feature>
<feature type="compositionally biased region" description="Polar residues" evidence="1">
    <location>
        <begin position="172"/>
        <end position="184"/>
    </location>
</feature>
<reference evidence="2 3" key="1">
    <citation type="submission" date="2020-03" db="EMBL/GenBank/DDBJ databases">
        <title>Dissostichus mawsoni Genome sequencing and assembly.</title>
        <authorList>
            <person name="Park H."/>
        </authorList>
    </citation>
    <scope>NUCLEOTIDE SEQUENCE [LARGE SCALE GENOMIC DNA]</scope>
    <source>
        <strain evidence="2">DM0001</strain>
        <tissue evidence="2">Muscle</tissue>
    </source>
</reference>
<evidence type="ECO:0000313" key="2">
    <source>
        <dbReference type="EMBL" id="KAF3848409.1"/>
    </source>
</evidence>
<evidence type="ECO:0000256" key="1">
    <source>
        <dbReference type="SAM" id="MobiDB-lite"/>
    </source>
</evidence>
<evidence type="ECO:0000313" key="3">
    <source>
        <dbReference type="Proteomes" id="UP000518266"/>
    </source>
</evidence>
<dbReference type="Proteomes" id="UP000518266">
    <property type="component" value="Unassembled WGS sequence"/>
</dbReference>
<feature type="compositionally biased region" description="Basic and acidic residues" evidence="1">
    <location>
        <begin position="57"/>
        <end position="84"/>
    </location>
</feature>
<feature type="region of interest" description="Disordered" evidence="1">
    <location>
        <begin position="51"/>
        <end position="149"/>
    </location>
</feature>
<comment type="caution">
    <text evidence="2">The sequence shown here is derived from an EMBL/GenBank/DDBJ whole genome shotgun (WGS) entry which is preliminary data.</text>
</comment>
<feature type="region of interest" description="Disordered" evidence="1">
    <location>
        <begin position="163"/>
        <end position="261"/>
    </location>
</feature>
<feature type="compositionally biased region" description="Basic and acidic residues" evidence="1">
    <location>
        <begin position="91"/>
        <end position="107"/>
    </location>
</feature>
<name>A0A7J5YI26_DISMA</name>
<keyword evidence="3" id="KW-1185">Reference proteome</keyword>
<sequence length="317" mass="35427">MASTTACTKAVPLVYPQEVQNDSARKAYKLKLLKERPETLFANLYKSFSNLAAAGQRESHGTADRSDRGGEGAERERRSYRRELTALSEELQERERVKEQLDSHPDHNQNPVTPIESSQNPPTQQPPSTPSSISSPHANPTPRSPPITQMNTTLAHRLTPPLILPDQHSREGSQTSLSSSTPMANSLMKINFSPPTQWLKSERHPTGPPPRQHPWRQDHPHLLPHHAPLRSHQGSYDYPQARPEPLLSPGVPPQPQRRELHPDPLSYAQAVKRTAGPTLTTTTHVPEPTHTPPHDELRDIQQMLSLLCSHLIGQVPQ</sequence>
<proteinExistence type="predicted"/>
<protein>
    <submittedName>
        <fullName evidence="2">Uncharacterized protein</fullName>
    </submittedName>
</protein>
<dbReference type="EMBL" id="JAAKFY010000012">
    <property type="protein sequence ID" value="KAF3848409.1"/>
    <property type="molecule type" value="Genomic_DNA"/>
</dbReference>
<organism evidence="2 3">
    <name type="scientific">Dissostichus mawsoni</name>
    <name type="common">Antarctic cod</name>
    <dbReference type="NCBI Taxonomy" id="36200"/>
    <lineage>
        <taxon>Eukaryota</taxon>
        <taxon>Metazoa</taxon>
        <taxon>Chordata</taxon>
        <taxon>Craniata</taxon>
        <taxon>Vertebrata</taxon>
        <taxon>Euteleostomi</taxon>
        <taxon>Actinopterygii</taxon>
        <taxon>Neopterygii</taxon>
        <taxon>Teleostei</taxon>
        <taxon>Neoteleostei</taxon>
        <taxon>Acanthomorphata</taxon>
        <taxon>Eupercaria</taxon>
        <taxon>Perciformes</taxon>
        <taxon>Notothenioidei</taxon>
        <taxon>Nototheniidae</taxon>
        <taxon>Dissostichus</taxon>
    </lineage>
</organism>